<comment type="caution">
    <text evidence="1">The sequence shown here is derived from an EMBL/GenBank/DDBJ whole genome shotgun (WGS) entry which is preliminary data.</text>
</comment>
<gene>
    <name evidence="1" type="ORF">Van01_64950</name>
</gene>
<name>A0ABQ4I662_9ACTN</name>
<organism evidence="1 2">
    <name type="scientific">Micromonospora andamanensis</name>
    <dbReference type="NCBI Taxonomy" id="1287068"/>
    <lineage>
        <taxon>Bacteria</taxon>
        <taxon>Bacillati</taxon>
        <taxon>Actinomycetota</taxon>
        <taxon>Actinomycetes</taxon>
        <taxon>Micromonosporales</taxon>
        <taxon>Micromonosporaceae</taxon>
        <taxon>Micromonospora</taxon>
    </lineage>
</organism>
<keyword evidence="2" id="KW-1185">Reference proteome</keyword>
<proteinExistence type="predicted"/>
<dbReference type="RefSeq" id="WP_204015779.1">
    <property type="nucleotide sequence ID" value="NZ_BOOZ01000096.1"/>
</dbReference>
<accession>A0ABQ4I662</accession>
<evidence type="ECO:0000313" key="2">
    <source>
        <dbReference type="Proteomes" id="UP000647017"/>
    </source>
</evidence>
<sequence>MIEDGGGPSRQPGSADDDEVLSIEIDLTANWNGFESRVEREPLGEIAETLCADHIFKRYDWPGTDGLLLQGSDYGYRTVAEEGRSFGVVDPLTGQRRPRFMAACGPGRASWDVQIEVGVVGCTEDMPQGCATLGAGPAMFPAFQFAHPAMVDVVGGETLPGEKPVEGGVDGIG</sequence>
<dbReference type="Proteomes" id="UP000647017">
    <property type="component" value="Unassembled WGS sequence"/>
</dbReference>
<evidence type="ECO:0000313" key="1">
    <source>
        <dbReference type="EMBL" id="GIJ13281.1"/>
    </source>
</evidence>
<protein>
    <submittedName>
        <fullName evidence="1">Uncharacterized protein</fullName>
    </submittedName>
</protein>
<dbReference type="EMBL" id="BOOZ01000096">
    <property type="protein sequence ID" value="GIJ13281.1"/>
    <property type="molecule type" value="Genomic_DNA"/>
</dbReference>
<reference evidence="1 2" key="1">
    <citation type="submission" date="2021-01" db="EMBL/GenBank/DDBJ databases">
        <title>Whole genome shotgun sequence of Verrucosispora andamanensis NBRC 109075.</title>
        <authorList>
            <person name="Komaki H."/>
            <person name="Tamura T."/>
        </authorList>
    </citation>
    <scope>NUCLEOTIDE SEQUENCE [LARGE SCALE GENOMIC DNA]</scope>
    <source>
        <strain evidence="1 2">NBRC 109075</strain>
    </source>
</reference>